<feature type="region of interest" description="Disordered" evidence="1">
    <location>
        <begin position="273"/>
        <end position="294"/>
    </location>
</feature>
<comment type="caution">
    <text evidence="2">The sequence shown here is derived from an EMBL/GenBank/DDBJ whole genome shotgun (WGS) entry which is preliminary data.</text>
</comment>
<keyword evidence="3" id="KW-1185">Reference proteome</keyword>
<name>A0ABD3RD16_9STRA</name>
<accession>A0ABD3RD16</accession>
<evidence type="ECO:0000256" key="1">
    <source>
        <dbReference type="SAM" id="MobiDB-lite"/>
    </source>
</evidence>
<feature type="compositionally biased region" description="Low complexity" evidence="1">
    <location>
        <begin position="89"/>
        <end position="102"/>
    </location>
</feature>
<reference evidence="2 3" key="1">
    <citation type="submission" date="2024-10" db="EMBL/GenBank/DDBJ databases">
        <title>Updated reference genomes for cyclostephanoid diatoms.</title>
        <authorList>
            <person name="Roberts W.R."/>
            <person name="Alverson A.J."/>
        </authorList>
    </citation>
    <scope>NUCLEOTIDE SEQUENCE [LARGE SCALE GENOMIC DNA]</scope>
    <source>
        <strain evidence="2 3">AJA228-03</strain>
    </source>
</reference>
<evidence type="ECO:0000313" key="3">
    <source>
        <dbReference type="Proteomes" id="UP001530377"/>
    </source>
</evidence>
<feature type="compositionally biased region" description="Acidic residues" evidence="1">
    <location>
        <begin position="110"/>
        <end position="120"/>
    </location>
</feature>
<organism evidence="2 3">
    <name type="scientific">Cyclostephanos tholiformis</name>
    <dbReference type="NCBI Taxonomy" id="382380"/>
    <lineage>
        <taxon>Eukaryota</taxon>
        <taxon>Sar</taxon>
        <taxon>Stramenopiles</taxon>
        <taxon>Ochrophyta</taxon>
        <taxon>Bacillariophyta</taxon>
        <taxon>Coscinodiscophyceae</taxon>
        <taxon>Thalassiosirophycidae</taxon>
        <taxon>Stephanodiscales</taxon>
        <taxon>Stephanodiscaceae</taxon>
        <taxon>Cyclostephanos</taxon>
    </lineage>
</organism>
<sequence length="995" mass="108522">MICGSGGGGGMSGAMATDSDLDGAASSGYDNDPGGGGGGCGMTTTSSSIASMEEITDHERIRAYAETILRMARREEARKRGTATNTIASKVGSKVSGSGVDGNVHHDHYDDDDDDDDDDELEEFARLASPKVSELLKEQALALDGIMMDTAMDWSDDDDSDVDSGSKFGIYTKPFLSRNELQTSNIVTMPSFIARPQGGVTSRVREDTLRRILDCTVEYIEPLKSKTLRKLFSGWNLGPGERQSNEDGGGTVVSSDVGGVDCGVYYDNQRVMPCTPAKSSPRDDGDSSDDGEDDDFVFEDIGGITYGLPSHQVREPLPARTVTVRIRCDVMCGAVMDSLATSVERLGGEITKRQGGHLHAVLLGTRLKVRMSGEGGVDNNFECLNDDVSVASGLSSILSPILGIKQKGSTVDVLPPYILDAQLVTTIACKECQRLVLIRIFRMQDIARLRMGEVYIKEEFDVIAPSSSPHSLVIREDIDGYDVSGVDGKNNGIVDHRLGCLQSLKNLQEAASLVQQIKALGGSGFAIDHPMREGDDGIGHTTSTKSYIKSFGDAISSPIRYFCSNTEEKQSSSSPYRTVMELMTTHLMKNYTHSPSVGVRSKSALDAAKRKSKGLFPALSKEDEPYIKSSWMLLKDCIEELDRRCLAYSTLGIYTAFQSPALPTLDGHFISQIKAFCRKNMILSLVKTASDLEIYARDAEISCGNIDQLLRPTFDMYRLTPPKLPIPVPLTAYPLDFRAPEEASPPWGREVMVALDRIIQFGEKTQNLFTSFERSEKAVAMVVAAFQRQNDVEQGARLGRKNLQVMDRLAKMQAHKRDSIAKIRDCYGNNLLATKAAGEFHSLRLRSSNIGSLADVMDAAPDEVPLLICNVLVGNSAGTCYVTHSHVLFHTQLLPVLGGSKVHLFSIIDVDVTINVASKSMLSPLPASISFTTVVFDWKSTSREEVYNFIPSIGARRFAKFLEVLKDVLLEDPNSLKFSERGGLIYLADKDAHAP</sequence>
<protein>
    <submittedName>
        <fullName evidence="2">Uncharacterized protein</fullName>
    </submittedName>
</protein>
<dbReference type="AlphaFoldDB" id="A0ABD3RD16"/>
<evidence type="ECO:0000313" key="2">
    <source>
        <dbReference type="EMBL" id="KAL3808181.1"/>
    </source>
</evidence>
<feature type="region of interest" description="Disordered" evidence="1">
    <location>
        <begin position="23"/>
        <end position="47"/>
    </location>
</feature>
<feature type="region of interest" description="Disordered" evidence="1">
    <location>
        <begin position="75"/>
        <end position="120"/>
    </location>
</feature>
<gene>
    <name evidence="2" type="ORF">ACHAXA_011780</name>
</gene>
<dbReference type="EMBL" id="JALLPB020000534">
    <property type="protein sequence ID" value="KAL3808181.1"/>
    <property type="molecule type" value="Genomic_DNA"/>
</dbReference>
<proteinExistence type="predicted"/>
<dbReference type="Proteomes" id="UP001530377">
    <property type="component" value="Unassembled WGS sequence"/>
</dbReference>